<dbReference type="Proteomes" id="UP000235672">
    <property type="component" value="Unassembled WGS sequence"/>
</dbReference>
<dbReference type="AlphaFoldDB" id="A0A2J6QFJ7"/>
<reference evidence="1 2" key="1">
    <citation type="submission" date="2016-05" db="EMBL/GenBank/DDBJ databases">
        <title>A degradative enzymes factory behind the ericoid mycorrhizal symbiosis.</title>
        <authorList>
            <consortium name="DOE Joint Genome Institute"/>
            <person name="Martino E."/>
            <person name="Morin E."/>
            <person name="Grelet G."/>
            <person name="Kuo A."/>
            <person name="Kohler A."/>
            <person name="Daghino S."/>
            <person name="Barry K."/>
            <person name="Choi C."/>
            <person name="Cichocki N."/>
            <person name="Clum A."/>
            <person name="Copeland A."/>
            <person name="Hainaut M."/>
            <person name="Haridas S."/>
            <person name="Labutti K."/>
            <person name="Lindquist E."/>
            <person name="Lipzen A."/>
            <person name="Khouja H.-R."/>
            <person name="Murat C."/>
            <person name="Ohm R."/>
            <person name="Olson A."/>
            <person name="Spatafora J."/>
            <person name="Veneault-Fourrey C."/>
            <person name="Henrissat B."/>
            <person name="Grigoriev I."/>
            <person name="Martin F."/>
            <person name="Perotto S."/>
        </authorList>
    </citation>
    <scope>NUCLEOTIDE SEQUENCE [LARGE SCALE GENOMIC DNA]</scope>
    <source>
        <strain evidence="1 2">UAMH 7357</strain>
    </source>
</reference>
<accession>A0A2J6QFJ7</accession>
<organism evidence="1 2">
    <name type="scientific">Hyaloscypha hepaticicola</name>
    <dbReference type="NCBI Taxonomy" id="2082293"/>
    <lineage>
        <taxon>Eukaryota</taxon>
        <taxon>Fungi</taxon>
        <taxon>Dikarya</taxon>
        <taxon>Ascomycota</taxon>
        <taxon>Pezizomycotina</taxon>
        <taxon>Leotiomycetes</taxon>
        <taxon>Helotiales</taxon>
        <taxon>Hyaloscyphaceae</taxon>
        <taxon>Hyaloscypha</taxon>
    </lineage>
</organism>
<evidence type="ECO:0000313" key="1">
    <source>
        <dbReference type="EMBL" id="PMD25044.1"/>
    </source>
</evidence>
<name>A0A2J6QFJ7_9HELO</name>
<protein>
    <recommendedName>
        <fullName evidence="3">CENP-V/GFA domain-containing protein</fullName>
    </recommendedName>
</protein>
<evidence type="ECO:0000313" key="2">
    <source>
        <dbReference type="Proteomes" id="UP000235672"/>
    </source>
</evidence>
<sequence>MSTLGITPRPLDMTTPLVVEETPEENTPHIKQRATAVLSNSAAVARFVSRMGIFLYTLVEKMWSSLKNMKILVRTYFNTKTKPHKFCKTCGSNILADFERIKLGETDDPARDILAFNTLKSGGTVFDPQKPQLLRAEEHLS</sequence>
<gene>
    <name evidence="1" type="ORF">NA56DRAFT_745649</name>
</gene>
<dbReference type="OrthoDB" id="2993351at2759"/>
<keyword evidence="2" id="KW-1185">Reference proteome</keyword>
<evidence type="ECO:0008006" key="3">
    <source>
        <dbReference type="Google" id="ProtNLM"/>
    </source>
</evidence>
<dbReference type="EMBL" id="KZ613471">
    <property type="protein sequence ID" value="PMD25044.1"/>
    <property type="molecule type" value="Genomic_DNA"/>
</dbReference>
<proteinExistence type="predicted"/>